<evidence type="ECO:0000256" key="1">
    <source>
        <dbReference type="SAM" id="SignalP"/>
    </source>
</evidence>
<feature type="chain" id="PRO_5044328904" description="DUF3347 domain-containing protein" evidence="1">
    <location>
        <begin position="20"/>
        <end position="120"/>
    </location>
</feature>
<name>A0AB33JAB2_9BACT</name>
<feature type="signal peptide" evidence="1">
    <location>
        <begin position="1"/>
        <end position="19"/>
    </location>
</feature>
<accession>A0AB33JAB2</accession>
<evidence type="ECO:0008006" key="3">
    <source>
        <dbReference type="Google" id="ProtNLM"/>
    </source>
</evidence>
<evidence type="ECO:0000313" key="2">
    <source>
        <dbReference type="EMBL" id="BFO75157.1"/>
    </source>
</evidence>
<keyword evidence="1" id="KW-0732">Signal</keyword>
<reference evidence="2" key="1">
    <citation type="submission" date="2024-07" db="EMBL/GenBank/DDBJ databases">
        <title>Complete genome sequence of Prevotella sp. YM-2024 GTC17259.</title>
        <authorList>
            <person name="Hayashi M."/>
            <person name="Muto Y."/>
            <person name="Tanaka K."/>
            <person name="Niwa H."/>
        </authorList>
    </citation>
    <scope>NUCLEOTIDE SEQUENCE</scope>
    <source>
        <strain evidence="2">GTC17259</strain>
    </source>
</reference>
<protein>
    <recommendedName>
        <fullName evidence="3">DUF3347 domain-containing protein</fullName>
    </recommendedName>
</protein>
<organism evidence="2">
    <name type="scientific">Prevotella sp. GTC17259</name>
    <dbReference type="NCBI Taxonomy" id="3236795"/>
    <lineage>
        <taxon>Bacteria</taxon>
        <taxon>Pseudomonadati</taxon>
        <taxon>Bacteroidota</taxon>
        <taxon>Bacteroidia</taxon>
        <taxon>Bacteroidales</taxon>
        <taxon>Prevotellaceae</taxon>
        <taxon>Prevotella</taxon>
    </lineage>
</organism>
<sequence>MKKIVLTIVAMLSMTMAFAEGENTNATNVVAAYDMNVNFNKLADALSLSVDQVDGVKDIHKTFAVEMLNAANAPVSERKSMKDKAIAKDLKYMHYVLDNAQYRKYLMLLNTTLNNRGIND</sequence>
<dbReference type="AlphaFoldDB" id="A0AB33JAB2"/>
<proteinExistence type="predicted"/>
<dbReference type="EMBL" id="AP035787">
    <property type="protein sequence ID" value="BFO75157.1"/>
    <property type="molecule type" value="Genomic_DNA"/>
</dbReference>
<gene>
    <name evidence="2" type="ORF">GTC17259_02070</name>
</gene>